<reference evidence="2 3" key="1">
    <citation type="submission" date="2016-05" db="EMBL/GenBank/DDBJ databases">
        <title>Genome sequencing of Acetobacter pasteurianus strain SRCM100623.</title>
        <authorList>
            <person name="Song Y.R."/>
        </authorList>
    </citation>
    <scope>NUCLEOTIDE SEQUENCE [LARGE SCALE GENOMIC DNA]</scope>
    <source>
        <strain evidence="2 3">SRCM100623</strain>
    </source>
</reference>
<dbReference type="Proteomes" id="UP000093796">
    <property type="component" value="Unassembled WGS sequence"/>
</dbReference>
<feature type="transmembrane region" description="Helical" evidence="1">
    <location>
        <begin position="12"/>
        <end position="31"/>
    </location>
</feature>
<proteinExistence type="predicted"/>
<accession>A0A1A0CIY9</accession>
<name>A0A1A0CIY9_ACEPA</name>
<evidence type="ECO:0000313" key="3">
    <source>
        <dbReference type="Proteomes" id="UP000093796"/>
    </source>
</evidence>
<keyword evidence="1" id="KW-0812">Transmembrane</keyword>
<keyword evidence="1" id="KW-0472">Membrane</keyword>
<feature type="transmembrane region" description="Helical" evidence="1">
    <location>
        <begin position="146"/>
        <end position="167"/>
    </location>
</feature>
<evidence type="ECO:0000256" key="1">
    <source>
        <dbReference type="SAM" id="Phobius"/>
    </source>
</evidence>
<dbReference type="PATRIC" id="fig|438.15.peg.2884"/>
<dbReference type="RefSeq" id="WP_155738543.1">
    <property type="nucleotide sequence ID" value="NZ_LYUD01000151.1"/>
</dbReference>
<feature type="transmembrane region" description="Helical" evidence="1">
    <location>
        <begin position="81"/>
        <end position="105"/>
    </location>
</feature>
<dbReference type="EMBL" id="LYUD01000151">
    <property type="protein sequence ID" value="OAZ62928.1"/>
    <property type="molecule type" value="Genomic_DNA"/>
</dbReference>
<keyword evidence="1" id="KW-1133">Transmembrane helix</keyword>
<comment type="caution">
    <text evidence="2">The sequence shown here is derived from an EMBL/GenBank/DDBJ whole genome shotgun (WGS) entry which is preliminary data.</text>
</comment>
<gene>
    <name evidence="2" type="ORF">SRCM100623_02603</name>
</gene>
<organism evidence="2 3">
    <name type="scientific">Acetobacter pasteurianus</name>
    <name type="common">Acetobacter turbidans</name>
    <dbReference type="NCBI Taxonomy" id="438"/>
    <lineage>
        <taxon>Bacteria</taxon>
        <taxon>Pseudomonadati</taxon>
        <taxon>Pseudomonadota</taxon>
        <taxon>Alphaproteobacteria</taxon>
        <taxon>Acetobacterales</taxon>
        <taxon>Acetobacteraceae</taxon>
        <taxon>Acetobacter</taxon>
    </lineage>
</organism>
<protein>
    <submittedName>
        <fullName evidence="2">Uncharacterized protein</fullName>
    </submittedName>
</protein>
<evidence type="ECO:0000313" key="2">
    <source>
        <dbReference type="EMBL" id="OAZ62928.1"/>
    </source>
</evidence>
<feature type="transmembrane region" description="Helical" evidence="1">
    <location>
        <begin position="37"/>
        <end position="61"/>
    </location>
</feature>
<dbReference type="AlphaFoldDB" id="A0A1A0CIY9"/>
<dbReference type="OrthoDB" id="7225528at2"/>
<sequence length="169" mass="19196">MSYELPWSEKRPLVWSVPAIICGLISAWTVFTSDLSWSLVWVWPLSVAISVMTISMMLLLIDEDGDTPILDRVWITCTDRICAPFFGSISFACLWSVFSQGFAFWKIQTTTPTPLISQITSLDSKFLHEPMWGDLSWWASDAFIKYPAYAALGILALHLVWLGNRLIRS</sequence>